<organism evidence="1 2">
    <name type="scientific">Actinoplanes philippinensis</name>
    <dbReference type="NCBI Taxonomy" id="35752"/>
    <lineage>
        <taxon>Bacteria</taxon>
        <taxon>Bacillati</taxon>
        <taxon>Actinomycetota</taxon>
        <taxon>Actinomycetes</taxon>
        <taxon>Micromonosporales</taxon>
        <taxon>Micromonosporaceae</taxon>
        <taxon>Actinoplanes</taxon>
    </lineage>
</organism>
<proteinExistence type="predicted"/>
<dbReference type="AlphaFoldDB" id="A0A1I2NEG9"/>
<evidence type="ECO:0000313" key="2">
    <source>
        <dbReference type="Proteomes" id="UP000199645"/>
    </source>
</evidence>
<name>A0A1I2NEG9_9ACTN</name>
<dbReference type="Proteomes" id="UP000199645">
    <property type="component" value="Unassembled WGS sequence"/>
</dbReference>
<keyword evidence="2" id="KW-1185">Reference proteome</keyword>
<sequence length="35" mass="3630">MKDPVPTTTQAERCPTCHGLGEGCTPTACHGLDSD</sequence>
<gene>
    <name evidence="1" type="ORF">SAMN05421541_1438</name>
</gene>
<dbReference type="EMBL" id="FONV01000043">
    <property type="protein sequence ID" value="SFG01239.1"/>
    <property type="molecule type" value="Genomic_DNA"/>
</dbReference>
<evidence type="ECO:0000313" key="1">
    <source>
        <dbReference type="EMBL" id="SFG01239.1"/>
    </source>
</evidence>
<accession>A0A1I2NEG9</accession>
<protein>
    <submittedName>
        <fullName evidence="1">Uncharacterized protein</fullName>
    </submittedName>
</protein>
<reference evidence="1 2" key="1">
    <citation type="submission" date="2016-10" db="EMBL/GenBank/DDBJ databases">
        <authorList>
            <person name="de Groot N.N."/>
        </authorList>
    </citation>
    <scope>NUCLEOTIDE SEQUENCE [LARGE SCALE GENOMIC DNA]</scope>
    <source>
        <strain evidence="1 2">DSM 43019</strain>
    </source>
</reference>